<dbReference type="Xenbase" id="XB-GENE-29093767">
    <property type="gene designation" value="LOC116408063"/>
</dbReference>
<dbReference type="Gene3D" id="3.30.200.20">
    <property type="entry name" value="Phosphorylase Kinase, domain 1"/>
    <property type="match status" value="1"/>
</dbReference>
<evidence type="ECO:0000313" key="6">
    <source>
        <dbReference type="Proteomes" id="UP000008143"/>
    </source>
</evidence>
<proteinExistence type="predicted"/>
<dbReference type="Gene3D" id="1.10.510.10">
    <property type="entry name" value="Transferase(Phosphotransferase) domain 1"/>
    <property type="match status" value="1"/>
</dbReference>
<keyword evidence="4" id="KW-0418">Kinase</keyword>
<dbReference type="OrthoDB" id="63267at2759"/>
<keyword evidence="1" id="KW-0723">Serine/threonine-protein kinase</keyword>
<dbReference type="KEGG" id="xtr:116408063"/>
<evidence type="ECO:0000256" key="4">
    <source>
        <dbReference type="ARBA" id="ARBA00022777"/>
    </source>
</evidence>
<dbReference type="Proteomes" id="UP000008143">
    <property type="component" value="Chromosome 10"/>
</dbReference>
<accession>A0A8J1J1U0</accession>
<keyword evidence="5" id="KW-0067">ATP-binding</keyword>
<keyword evidence="6" id="KW-1185">Reference proteome</keyword>
<dbReference type="GO" id="GO:0005524">
    <property type="term" value="F:ATP binding"/>
    <property type="evidence" value="ECO:0007669"/>
    <property type="project" value="UniProtKB-KW"/>
</dbReference>
<dbReference type="AlphaFoldDB" id="A0A8J1J1U0"/>
<reference evidence="7" key="1">
    <citation type="submission" date="2025-08" db="UniProtKB">
        <authorList>
            <consortium name="RefSeq"/>
        </authorList>
    </citation>
    <scope>IDENTIFICATION</scope>
    <source>
        <strain evidence="7">Nigerian</strain>
        <tissue evidence="7">Liver and blood</tissue>
    </source>
</reference>
<dbReference type="AGR" id="Xenbase:XB-GENE-29093767"/>
<dbReference type="PANTHER" id="PTHR24351">
    <property type="entry name" value="RIBOSOMAL PROTEIN S6 KINASE"/>
    <property type="match status" value="1"/>
</dbReference>
<dbReference type="GO" id="GO:0004674">
    <property type="term" value="F:protein serine/threonine kinase activity"/>
    <property type="evidence" value="ECO:0007669"/>
    <property type="project" value="UniProtKB-KW"/>
</dbReference>
<keyword evidence="2" id="KW-0808">Transferase</keyword>
<evidence type="ECO:0000313" key="8">
    <source>
        <dbReference type="Xenbase" id="XB-GENE-29093767"/>
    </source>
</evidence>
<organism evidence="6 7">
    <name type="scientific">Xenopus tropicalis</name>
    <name type="common">Western clawed frog</name>
    <name type="synonym">Silurana tropicalis</name>
    <dbReference type="NCBI Taxonomy" id="8364"/>
    <lineage>
        <taxon>Eukaryota</taxon>
        <taxon>Metazoa</taxon>
        <taxon>Chordata</taxon>
        <taxon>Craniata</taxon>
        <taxon>Vertebrata</taxon>
        <taxon>Euteleostomi</taxon>
        <taxon>Amphibia</taxon>
        <taxon>Batrachia</taxon>
        <taxon>Anura</taxon>
        <taxon>Pipoidea</taxon>
        <taxon>Pipidae</taxon>
        <taxon>Xenopodinae</taxon>
        <taxon>Xenopus</taxon>
        <taxon>Silurana</taxon>
    </lineage>
</organism>
<evidence type="ECO:0000256" key="2">
    <source>
        <dbReference type="ARBA" id="ARBA00022679"/>
    </source>
</evidence>
<keyword evidence="3" id="KW-0547">Nucleotide-binding</keyword>
<dbReference type="RefSeq" id="XP_031750696.1">
    <property type="nucleotide sequence ID" value="XM_031894836.1"/>
</dbReference>
<evidence type="ECO:0000256" key="3">
    <source>
        <dbReference type="ARBA" id="ARBA00022741"/>
    </source>
</evidence>
<evidence type="ECO:0000256" key="5">
    <source>
        <dbReference type="ARBA" id="ARBA00022840"/>
    </source>
</evidence>
<name>A0A8J1J1U0_XENTR</name>
<evidence type="ECO:0000256" key="1">
    <source>
        <dbReference type="ARBA" id="ARBA00022527"/>
    </source>
</evidence>
<gene>
    <name evidence="7 8" type="primary">LOC116408063</name>
</gene>
<evidence type="ECO:0000313" key="7">
    <source>
        <dbReference type="RefSeq" id="XP_031750696.1"/>
    </source>
</evidence>
<sequence>MEEFPDSFTPETCGILKGLFDTRTRMRLGASGSGAEEVKKSSFFMNLDWEALSRKEVKPPKNNRVNTHKFLFTTEPASTLDSPEEPLSVEIQKAVQDVYKNLK</sequence>
<dbReference type="GeneID" id="116408063"/>
<protein>
    <submittedName>
        <fullName evidence="7">Serine/threonine-protein kinase akt-2-like</fullName>
    </submittedName>
</protein>